<organism evidence="1 2">
    <name type="scientific">Acorus calamus</name>
    <name type="common">Sweet flag</name>
    <dbReference type="NCBI Taxonomy" id="4465"/>
    <lineage>
        <taxon>Eukaryota</taxon>
        <taxon>Viridiplantae</taxon>
        <taxon>Streptophyta</taxon>
        <taxon>Embryophyta</taxon>
        <taxon>Tracheophyta</taxon>
        <taxon>Spermatophyta</taxon>
        <taxon>Magnoliopsida</taxon>
        <taxon>Liliopsida</taxon>
        <taxon>Acoraceae</taxon>
        <taxon>Acorus</taxon>
    </lineage>
</organism>
<name>A0AAV9ER98_ACOCL</name>
<reference evidence="1" key="2">
    <citation type="submission" date="2023-06" db="EMBL/GenBank/DDBJ databases">
        <authorList>
            <person name="Ma L."/>
            <person name="Liu K.-W."/>
            <person name="Li Z."/>
            <person name="Hsiao Y.-Y."/>
            <person name="Qi Y."/>
            <person name="Fu T."/>
            <person name="Tang G."/>
            <person name="Zhang D."/>
            <person name="Sun W.-H."/>
            <person name="Liu D.-K."/>
            <person name="Li Y."/>
            <person name="Chen G.-Z."/>
            <person name="Liu X.-D."/>
            <person name="Liao X.-Y."/>
            <person name="Jiang Y.-T."/>
            <person name="Yu X."/>
            <person name="Hao Y."/>
            <person name="Huang J."/>
            <person name="Zhao X.-W."/>
            <person name="Ke S."/>
            <person name="Chen Y.-Y."/>
            <person name="Wu W.-L."/>
            <person name="Hsu J.-L."/>
            <person name="Lin Y.-F."/>
            <person name="Huang M.-D."/>
            <person name="Li C.-Y."/>
            <person name="Huang L."/>
            <person name="Wang Z.-W."/>
            <person name="Zhao X."/>
            <person name="Zhong W.-Y."/>
            <person name="Peng D.-H."/>
            <person name="Ahmad S."/>
            <person name="Lan S."/>
            <person name="Zhang J.-S."/>
            <person name="Tsai W.-C."/>
            <person name="Van De Peer Y."/>
            <person name="Liu Z.-J."/>
        </authorList>
    </citation>
    <scope>NUCLEOTIDE SEQUENCE</scope>
    <source>
        <strain evidence="1">CP</strain>
        <tissue evidence="1">Leaves</tissue>
    </source>
</reference>
<evidence type="ECO:0000313" key="2">
    <source>
        <dbReference type="Proteomes" id="UP001180020"/>
    </source>
</evidence>
<dbReference type="Proteomes" id="UP001180020">
    <property type="component" value="Unassembled WGS sequence"/>
</dbReference>
<sequence>MAALSIYSMNSGPVFRTDSTLSDHCYFEKRQLFLRSYQFSRKKTFSERINRSFVRAKRVIWVKLKAARKLRRFVWSELRNFYCRRRRFHRLTINYRFGACNW</sequence>
<protein>
    <submittedName>
        <fullName evidence="1">Uncharacterized protein</fullName>
    </submittedName>
</protein>
<proteinExistence type="predicted"/>
<evidence type="ECO:0000313" key="1">
    <source>
        <dbReference type="EMBL" id="KAK1315782.1"/>
    </source>
</evidence>
<keyword evidence="2" id="KW-1185">Reference proteome</keyword>
<reference evidence="1" key="1">
    <citation type="journal article" date="2023" name="Nat. Commun.">
        <title>Diploid and tetraploid genomes of Acorus and the evolution of monocots.</title>
        <authorList>
            <person name="Ma L."/>
            <person name="Liu K.W."/>
            <person name="Li Z."/>
            <person name="Hsiao Y.Y."/>
            <person name="Qi Y."/>
            <person name="Fu T."/>
            <person name="Tang G.D."/>
            <person name="Zhang D."/>
            <person name="Sun W.H."/>
            <person name="Liu D.K."/>
            <person name="Li Y."/>
            <person name="Chen G.Z."/>
            <person name="Liu X.D."/>
            <person name="Liao X.Y."/>
            <person name="Jiang Y.T."/>
            <person name="Yu X."/>
            <person name="Hao Y."/>
            <person name="Huang J."/>
            <person name="Zhao X.W."/>
            <person name="Ke S."/>
            <person name="Chen Y.Y."/>
            <person name="Wu W.L."/>
            <person name="Hsu J.L."/>
            <person name="Lin Y.F."/>
            <person name="Huang M.D."/>
            <person name="Li C.Y."/>
            <person name="Huang L."/>
            <person name="Wang Z.W."/>
            <person name="Zhao X."/>
            <person name="Zhong W.Y."/>
            <person name="Peng D.H."/>
            <person name="Ahmad S."/>
            <person name="Lan S."/>
            <person name="Zhang J.S."/>
            <person name="Tsai W.C."/>
            <person name="Van de Peer Y."/>
            <person name="Liu Z.J."/>
        </authorList>
    </citation>
    <scope>NUCLEOTIDE SEQUENCE</scope>
    <source>
        <strain evidence="1">CP</strain>
    </source>
</reference>
<accession>A0AAV9ER98</accession>
<dbReference type="AlphaFoldDB" id="A0AAV9ER98"/>
<dbReference type="EMBL" id="JAUJYO010000005">
    <property type="protein sequence ID" value="KAK1315782.1"/>
    <property type="molecule type" value="Genomic_DNA"/>
</dbReference>
<comment type="caution">
    <text evidence="1">The sequence shown here is derived from an EMBL/GenBank/DDBJ whole genome shotgun (WGS) entry which is preliminary data.</text>
</comment>
<gene>
    <name evidence="1" type="ORF">QJS10_CPA05g00019</name>
</gene>